<keyword evidence="8 17" id="KW-0812">Transmembrane</keyword>
<dbReference type="GO" id="GO:0048039">
    <property type="term" value="F:ubiquinone binding"/>
    <property type="evidence" value="ECO:0007669"/>
    <property type="project" value="TreeGrafter"/>
</dbReference>
<evidence type="ECO:0000256" key="2">
    <source>
        <dbReference type="ARBA" id="ARBA00004225"/>
    </source>
</evidence>
<organism evidence="20">
    <name type="scientific">Abaria herringbona</name>
    <dbReference type="NCBI Taxonomy" id="2996732"/>
    <lineage>
        <taxon>Eukaryota</taxon>
        <taxon>Metazoa</taxon>
        <taxon>Ecdysozoa</taxon>
        <taxon>Arthropoda</taxon>
        <taxon>Hexapoda</taxon>
        <taxon>Insecta</taxon>
        <taxon>Pterygota</taxon>
        <taxon>Neoptera</taxon>
        <taxon>Endopterygota</taxon>
        <taxon>Trichoptera</taxon>
        <taxon>Annulipalpia</taxon>
        <taxon>Psychomyioidea</taxon>
        <taxon>Xiphocentronidae</taxon>
        <taxon>Xiphocentroninae</taxon>
        <taxon>Abaria</taxon>
    </lineage>
</organism>
<feature type="transmembrane region" description="Helical" evidence="17">
    <location>
        <begin position="335"/>
        <end position="353"/>
    </location>
</feature>
<comment type="function">
    <text evidence="17">Core subunit of the mitochondrial membrane respiratory chain NADH dehydrogenase (Complex I) which catalyzes electron transfer from NADH through the respiratory chain, using ubiquinone as an electron acceptor. Essential for the catalytic activity and assembly of complex I.</text>
</comment>
<feature type="transmembrane region" description="Helical" evidence="17">
    <location>
        <begin position="169"/>
        <end position="191"/>
    </location>
</feature>
<protein>
    <recommendedName>
        <fullName evidence="5 17">NADH-ubiquinone oxidoreductase chain 4</fullName>
        <ecNumber evidence="4 17">7.1.1.2</ecNumber>
    </recommendedName>
</protein>
<feature type="domain" description="NADH:quinone oxidoreductase/Mrp antiporter transmembrane" evidence="18">
    <location>
        <begin position="107"/>
        <end position="383"/>
    </location>
</feature>
<evidence type="ECO:0000256" key="17">
    <source>
        <dbReference type="RuleBase" id="RU003297"/>
    </source>
</evidence>
<feature type="transmembrane region" description="Helical" evidence="17">
    <location>
        <begin position="242"/>
        <end position="261"/>
    </location>
</feature>
<keyword evidence="6 17" id="KW-0813">Transport</keyword>
<keyword evidence="9" id="KW-1278">Translocase</keyword>
<geneLocation type="mitochondrion" evidence="20"/>
<feature type="transmembrane region" description="Helical" evidence="17">
    <location>
        <begin position="143"/>
        <end position="163"/>
    </location>
</feature>
<dbReference type="EC" id="7.1.1.2" evidence="4 17"/>
<evidence type="ECO:0000256" key="15">
    <source>
        <dbReference type="ARBA" id="ARBA00023136"/>
    </source>
</evidence>
<gene>
    <name evidence="20" type="primary">ND4</name>
</gene>
<evidence type="ECO:0000256" key="10">
    <source>
        <dbReference type="ARBA" id="ARBA00022982"/>
    </source>
</evidence>
<keyword evidence="11 17" id="KW-1133">Transmembrane helix</keyword>
<evidence type="ECO:0000256" key="7">
    <source>
        <dbReference type="ARBA" id="ARBA00022660"/>
    </source>
</evidence>
<evidence type="ECO:0000256" key="11">
    <source>
        <dbReference type="ARBA" id="ARBA00022989"/>
    </source>
</evidence>
<keyword evidence="10 17" id="KW-0249">Electron transport</keyword>
<feature type="domain" description="NADH:ubiquinone oxidoreductase chain 4 N-terminal" evidence="19">
    <location>
        <begin position="1"/>
        <end position="102"/>
    </location>
</feature>
<reference evidence="20" key="1">
    <citation type="submission" date="2021-11" db="EMBL/GenBank/DDBJ databases">
        <authorList>
            <person name="Ge X.-Y."/>
            <person name="Peng L."/>
            <person name="Sun C.-H."/>
            <person name="Wang B.-X."/>
        </authorList>
    </citation>
    <scope>NUCLEOTIDE SEQUENCE</scope>
</reference>
<feature type="transmembrane region" description="Helical" evidence="17">
    <location>
        <begin position="21"/>
        <end position="42"/>
    </location>
</feature>
<comment type="similarity">
    <text evidence="3 17">Belongs to the complex I subunit 4 family.</text>
</comment>
<feature type="transmembrane region" description="Helical" evidence="17">
    <location>
        <begin position="373"/>
        <end position="397"/>
    </location>
</feature>
<dbReference type="InterPro" id="IPR003918">
    <property type="entry name" value="NADH_UbQ_OxRdtase"/>
</dbReference>
<evidence type="ECO:0000256" key="6">
    <source>
        <dbReference type="ARBA" id="ARBA00022448"/>
    </source>
</evidence>
<proteinExistence type="inferred from homology"/>
<keyword evidence="13 17" id="KW-0830">Ubiquinone</keyword>
<dbReference type="RefSeq" id="YP_010585973.1">
    <property type="nucleotide sequence ID" value="NC_069239.1"/>
</dbReference>
<evidence type="ECO:0000256" key="3">
    <source>
        <dbReference type="ARBA" id="ARBA00009025"/>
    </source>
</evidence>
<comment type="catalytic activity">
    <reaction evidence="16 17">
        <text>a ubiquinone + NADH + 5 H(+)(in) = a ubiquinol + NAD(+) + 4 H(+)(out)</text>
        <dbReference type="Rhea" id="RHEA:29091"/>
        <dbReference type="Rhea" id="RHEA-COMP:9565"/>
        <dbReference type="Rhea" id="RHEA-COMP:9566"/>
        <dbReference type="ChEBI" id="CHEBI:15378"/>
        <dbReference type="ChEBI" id="CHEBI:16389"/>
        <dbReference type="ChEBI" id="CHEBI:17976"/>
        <dbReference type="ChEBI" id="CHEBI:57540"/>
        <dbReference type="ChEBI" id="CHEBI:57945"/>
        <dbReference type="EC" id="7.1.1.2"/>
    </reaction>
</comment>
<comment type="subcellular location">
    <subcellularLocation>
        <location evidence="2 17">Mitochondrion membrane</location>
        <topology evidence="2 17">Multi-pass membrane protein</topology>
    </subcellularLocation>
</comment>
<comment type="function">
    <text evidence="1">Core subunit of the mitochondrial membrane respiratory chain NADH dehydrogenase (Complex I) that is believed to belong to the minimal assembly required for catalysis. Complex I functions in the transfer of electrons from NADH to the respiratory chain. The immediate electron acceptor for the enzyme is believed to be ubiquinone.</text>
</comment>
<evidence type="ECO:0000256" key="16">
    <source>
        <dbReference type="ARBA" id="ARBA00049551"/>
    </source>
</evidence>
<feature type="transmembrane region" description="Helical" evidence="17">
    <location>
        <begin position="112"/>
        <end position="131"/>
    </location>
</feature>
<feature type="transmembrane region" description="Helical" evidence="17">
    <location>
        <begin position="293"/>
        <end position="314"/>
    </location>
</feature>
<evidence type="ECO:0000313" key="20">
    <source>
        <dbReference type="EMBL" id="UZZ43709.1"/>
    </source>
</evidence>
<keyword evidence="12 17" id="KW-0520">NAD</keyword>
<dbReference type="EMBL" id="OL677997">
    <property type="protein sequence ID" value="UZZ43709.1"/>
    <property type="molecule type" value="Genomic_DNA"/>
</dbReference>
<name>A0A9E8RT14_9NEOP</name>
<keyword evidence="15 17" id="KW-0472">Membrane</keyword>
<dbReference type="CTD" id="4538"/>
<dbReference type="PANTHER" id="PTHR43507:SF20">
    <property type="entry name" value="NADH-UBIQUINONE OXIDOREDUCTASE CHAIN 4"/>
    <property type="match status" value="1"/>
</dbReference>
<feature type="transmembrane region" description="Helical" evidence="17">
    <location>
        <begin position="268"/>
        <end position="287"/>
    </location>
</feature>
<evidence type="ECO:0000256" key="8">
    <source>
        <dbReference type="ARBA" id="ARBA00022692"/>
    </source>
</evidence>
<dbReference type="Pfam" id="PF01059">
    <property type="entry name" value="Oxidored_q5_N"/>
    <property type="match status" value="1"/>
</dbReference>
<dbReference type="GO" id="GO:0015990">
    <property type="term" value="P:electron transport coupled proton transport"/>
    <property type="evidence" value="ECO:0007669"/>
    <property type="project" value="TreeGrafter"/>
</dbReference>
<evidence type="ECO:0000256" key="13">
    <source>
        <dbReference type="ARBA" id="ARBA00023075"/>
    </source>
</evidence>
<feature type="transmembrane region" description="Helical" evidence="17">
    <location>
        <begin position="57"/>
        <end position="79"/>
    </location>
</feature>
<dbReference type="PANTHER" id="PTHR43507">
    <property type="entry name" value="NADH-UBIQUINONE OXIDOREDUCTASE CHAIN 4"/>
    <property type="match status" value="1"/>
</dbReference>
<evidence type="ECO:0000256" key="14">
    <source>
        <dbReference type="ARBA" id="ARBA00023128"/>
    </source>
</evidence>
<evidence type="ECO:0000256" key="4">
    <source>
        <dbReference type="ARBA" id="ARBA00012944"/>
    </source>
</evidence>
<dbReference type="AlphaFoldDB" id="A0A9E8RT14"/>
<evidence type="ECO:0000256" key="5">
    <source>
        <dbReference type="ARBA" id="ARBA00021006"/>
    </source>
</evidence>
<dbReference type="GO" id="GO:0003954">
    <property type="term" value="F:NADH dehydrogenase activity"/>
    <property type="evidence" value="ECO:0007669"/>
    <property type="project" value="TreeGrafter"/>
</dbReference>
<dbReference type="GO" id="GO:0031966">
    <property type="term" value="C:mitochondrial membrane"/>
    <property type="evidence" value="ECO:0007669"/>
    <property type="project" value="UniProtKB-SubCell"/>
</dbReference>
<evidence type="ECO:0000256" key="9">
    <source>
        <dbReference type="ARBA" id="ARBA00022967"/>
    </source>
</evidence>
<dbReference type="PRINTS" id="PR01437">
    <property type="entry name" value="NUOXDRDTASE4"/>
</dbReference>
<keyword evidence="7 17" id="KW-0679">Respiratory chain</keyword>
<evidence type="ECO:0000259" key="18">
    <source>
        <dbReference type="Pfam" id="PF00361"/>
    </source>
</evidence>
<evidence type="ECO:0000256" key="1">
    <source>
        <dbReference type="ARBA" id="ARBA00003257"/>
    </source>
</evidence>
<keyword evidence="14 17" id="KW-0496">Mitochondrion</keyword>
<dbReference type="InterPro" id="IPR000260">
    <property type="entry name" value="NADH4_N"/>
</dbReference>
<sequence length="440" mass="51634">MLKLIFYIMFMLMLLNNFKKWWIYMNMINLMMIFLLLMNYSIFNFSNFSNFLSIDNLSLSLIMLSVWICSLMIMAMNLIKIKNYYLNLYLFLNLSLLGLLILIFLMMNIFMFYIFFEISLIPIFMMILGWGGQSERIQAGLYLLFYTLFFSLPMLLGLIYIFYLKDTLIMFMIFGLSNNILYLILMLSFFVKMPMFMIHLWLLKAHVESPIAGSMILAGVMLKLGGYGIVRVLKFYVYMYMNYYLMVVSLYGGVILSIMCLMQIDMKLLIAMSSVVHMSMVILGLLSLSNFGFIGSLVLMLSHGLSSSGLFVLANLSYERIGSRSLVMNKGMINMVPLLSLWWFLLICTNMAVPPSMNLLGEIILLISIVSYSWVFMFMLMIMMMFGAIYNLYLFNYSQHGNYNFNIYSYIMINIREYLMLFYHWFPLNILMLNINFILL</sequence>
<feature type="transmembrane region" description="Helical" evidence="17">
    <location>
        <begin position="418"/>
        <end position="439"/>
    </location>
</feature>
<dbReference type="Pfam" id="PF00361">
    <property type="entry name" value="Proton_antipo_M"/>
    <property type="match status" value="1"/>
</dbReference>
<dbReference type="GO" id="GO:0042773">
    <property type="term" value="P:ATP synthesis coupled electron transport"/>
    <property type="evidence" value="ECO:0007669"/>
    <property type="project" value="InterPro"/>
</dbReference>
<feature type="transmembrane region" description="Helical" evidence="17">
    <location>
        <begin position="211"/>
        <end position="230"/>
    </location>
</feature>
<feature type="transmembrane region" description="Helical" evidence="17">
    <location>
        <begin position="86"/>
        <end position="106"/>
    </location>
</feature>
<evidence type="ECO:0000256" key="12">
    <source>
        <dbReference type="ARBA" id="ARBA00023027"/>
    </source>
</evidence>
<reference evidence="20" key="2">
    <citation type="journal article" date="2022" name="Syst. Entomol.">
        <title>Massive gene rearrangements of mitochondrial genomes and implications for the phylogeny of Trichoptera (Insecta).</title>
        <authorList>
            <person name="Ge X."/>
            <person name="Peng L."/>
            <person name="Vogler A.P."/>
            <person name="Morse J.C."/>
            <person name="Yang L."/>
            <person name="Sun C."/>
            <person name="Wang B."/>
        </authorList>
    </citation>
    <scope>NUCLEOTIDE SEQUENCE</scope>
</reference>
<evidence type="ECO:0000259" key="19">
    <source>
        <dbReference type="Pfam" id="PF01059"/>
    </source>
</evidence>
<accession>A0A9E8RT14</accession>
<dbReference type="GO" id="GO:0008137">
    <property type="term" value="F:NADH dehydrogenase (ubiquinone) activity"/>
    <property type="evidence" value="ECO:0007669"/>
    <property type="project" value="UniProtKB-UniRule"/>
</dbReference>
<dbReference type="GeneID" id="77424875"/>
<dbReference type="InterPro" id="IPR001750">
    <property type="entry name" value="ND/Mrp_TM"/>
</dbReference>